<evidence type="ECO:0000256" key="1">
    <source>
        <dbReference type="ARBA" id="ARBA00022679"/>
    </source>
</evidence>
<dbReference type="Pfam" id="PF00078">
    <property type="entry name" value="RVT_1"/>
    <property type="match status" value="1"/>
</dbReference>
<keyword evidence="2" id="KW-0548">Nucleotidyltransferase</keyword>
<dbReference type="PANTHER" id="PTHR24559">
    <property type="entry name" value="TRANSPOSON TY3-I GAG-POL POLYPROTEIN"/>
    <property type="match status" value="1"/>
</dbReference>
<keyword evidence="4" id="KW-0255">Endonuclease</keyword>
<gene>
    <name evidence="8" type="ORF">Tci_045255</name>
</gene>
<evidence type="ECO:0000256" key="6">
    <source>
        <dbReference type="ARBA" id="ARBA00022918"/>
    </source>
</evidence>
<dbReference type="SUPFAM" id="SSF56672">
    <property type="entry name" value="DNA/RNA polymerases"/>
    <property type="match status" value="1"/>
</dbReference>
<dbReference type="GO" id="GO:0016787">
    <property type="term" value="F:hydrolase activity"/>
    <property type="evidence" value="ECO:0007669"/>
    <property type="project" value="UniProtKB-KW"/>
</dbReference>
<protein>
    <submittedName>
        <fullName evidence="8">Putative reverse transcriptase domain-containing protein</fullName>
    </submittedName>
</protein>
<dbReference type="InterPro" id="IPR053134">
    <property type="entry name" value="RNA-dir_DNA_polymerase"/>
</dbReference>
<keyword evidence="3" id="KW-0540">Nuclease</keyword>
<dbReference type="PANTHER" id="PTHR24559:SF427">
    <property type="entry name" value="RNA-DIRECTED DNA POLYMERASE"/>
    <property type="match status" value="1"/>
</dbReference>
<dbReference type="EMBL" id="BKCJ010006656">
    <property type="protein sequence ID" value="GEU73277.1"/>
    <property type="molecule type" value="Genomic_DNA"/>
</dbReference>
<evidence type="ECO:0000256" key="2">
    <source>
        <dbReference type="ARBA" id="ARBA00022695"/>
    </source>
</evidence>
<dbReference type="Gene3D" id="3.10.10.10">
    <property type="entry name" value="HIV Type 1 Reverse Transcriptase, subunit A, domain 1"/>
    <property type="match status" value="1"/>
</dbReference>
<dbReference type="SUPFAM" id="SSF53098">
    <property type="entry name" value="Ribonuclease H-like"/>
    <property type="match status" value="1"/>
</dbReference>
<dbReference type="CDD" id="cd09274">
    <property type="entry name" value="RNase_HI_RT_Ty3"/>
    <property type="match status" value="1"/>
</dbReference>
<evidence type="ECO:0000256" key="3">
    <source>
        <dbReference type="ARBA" id="ARBA00022722"/>
    </source>
</evidence>
<keyword evidence="5" id="KW-0378">Hydrolase</keyword>
<reference evidence="8" key="1">
    <citation type="journal article" date="2019" name="Sci. Rep.">
        <title>Draft genome of Tanacetum cinerariifolium, the natural source of mosquito coil.</title>
        <authorList>
            <person name="Yamashiro T."/>
            <person name="Shiraishi A."/>
            <person name="Satake H."/>
            <person name="Nakayama K."/>
        </authorList>
    </citation>
    <scope>NUCLEOTIDE SEQUENCE</scope>
</reference>
<evidence type="ECO:0000256" key="5">
    <source>
        <dbReference type="ARBA" id="ARBA00022801"/>
    </source>
</evidence>
<dbReference type="InterPro" id="IPR043128">
    <property type="entry name" value="Rev_trsase/Diguanyl_cyclase"/>
</dbReference>
<dbReference type="GO" id="GO:0003964">
    <property type="term" value="F:RNA-directed DNA polymerase activity"/>
    <property type="evidence" value="ECO:0007669"/>
    <property type="project" value="UniProtKB-KW"/>
</dbReference>
<dbReference type="InterPro" id="IPR036397">
    <property type="entry name" value="RNaseH_sf"/>
</dbReference>
<dbReference type="InterPro" id="IPR012337">
    <property type="entry name" value="RNaseH-like_sf"/>
</dbReference>
<dbReference type="PROSITE" id="PS50878">
    <property type="entry name" value="RT_POL"/>
    <property type="match status" value="1"/>
</dbReference>
<dbReference type="Gene3D" id="3.30.70.270">
    <property type="match status" value="1"/>
</dbReference>
<dbReference type="InterPro" id="IPR043502">
    <property type="entry name" value="DNA/RNA_pol_sf"/>
</dbReference>
<evidence type="ECO:0000259" key="7">
    <source>
        <dbReference type="PROSITE" id="PS50878"/>
    </source>
</evidence>
<feature type="domain" description="Reverse transcriptase" evidence="7">
    <location>
        <begin position="1"/>
        <end position="152"/>
    </location>
</feature>
<proteinExistence type="predicted"/>
<keyword evidence="6 8" id="KW-0695">RNA-directed DNA polymerase</keyword>
<accession>A0A6L2MJ48</accession>
<dbReference type="AlphaFoldDB" id="A0A6L2MJ48"/>
<dbReference type="InterPro" id="IPR041373">
    <property type="entry name" value="RT_RNaseH"/>
</dbReference>
<keyword evidence="1" id="KW-0808">Transferase</keyword>
<dbReference type="Gene3D" id="3.30.420.10">
    <property type="entry name" value="Ribonuclease H-like superfamily/Ribonuclease H"/>
    <property type="match status" value="1"/>
</dbReference>
<name>A0A6L2MJ48_TANCI</name>
<dbReference type="GO" id="GO:0004519">
    <property type="term" value="F:endonuclease activity"/>
    <property type="evidence" value="ECO:0007669"/>
    <property type="project" value="UniProtKB-KW"/>
</dbReference>
<dbReference type="Pfam" id="PF17917">
    <property type="entry name" value="RT_RNaseH"/>
    <property type="match status" value="1"/>
</dbReference>
<dbReference type="InterPro" id="IPR000477">
    <property type="entry name" value="RT_dom"/>
</dbReference>
<dbReference type="CDD" id="cd01647">
    <property type="entry name" value="RT_LTR"/>
    <property type="match status" value="1"/>
</dbReference>
<evidence type="ECO:0000256" key="4">
    <source>
        <dbReference type="ARBA" id="ARBA00022759"/>
    </source>
</evidence>
<evidence type="ECO:0000313" key="8">
    <source>
        <dbReference type="EMBL" id="GEU73277.1"/>
    </source>
</evidence>
<organism evidence="8">
    <name type="scientific">Tanacetum cinerariifolium</name>
    <name type="common">Dalmatian daisy</name>
    <name type="synonym">Chrysanthemum cinerariifolium</name>
    <dbReference type="NCBI Taxonomy" id="118510"/>
    <lineage>
        <taxon>Eukaryota</taxon>
        <taxon>Viridiplantae</taxon>
        <taxon>Streptophyta</taxon>
        <taxon>Embryophyta</taxon>
        <taxon>Tracheophyta</taxon>
        <taxon>Spermatophyta</taxon>
        <taxon>Magnoliopsida</taxon>
        <taxon>eudicotyledons</taxon>
        <taxon>Gunneridae</taxon>
        <taxon>Pentapetalae</taxon>
        <taxon>asterids</taxon>
        <taxon>campanulids</taxon>
        <taxon>Asterales</taxon>
        <taxon>Asteraceae</taxon>
        <taxon>Asteroideae</taxon>
        <taxon>Anthemideae</taxon>
        <taxon>Anthemidinae</taxon>
        <taxon>Tanacetum</taxon>
    </lineage>
</organism>
<sequence>MCIDYRELNKLTVKNQYPLPRINDLFDQLQGSNVYSKIYLRSGYHQLRVREDDILKTTFRTYYGYYEFQVMPFGLTNAPAVFMDLINQVCKPYLDKFVIVFIDDILIYSKSKGDHEEHLKLILELLKKEKLYAKFSKSEYWLLKVQFLGQVIDSEGIHVDPAKIESIKDWASPKTPTEIYVSENFMVYCDALHKGLGFVLMQRDKVIGYASRQLKIQEKNYMTHDLELGAVVFTLKMWRHYLYGPKLELLSDYDCEIRYHPGKANVVAAAFSQKEMINPLRVWALVMTIGLNLLVQILNAQAEKWENITMDFVTKFPKTATDQDTIWVIIDRLSKSAHFLPIKETDSMEKLTRQYLKEFVSRNRVPVSINSYQDSRFTSYFWQSLQEALGLAPQCQKTLEQQRHEPSSSNHVQENLPSIDTTNTESMSELELLFSPMSDKYFNRKNEVVSKPFVVFNKQHTTQSTTTLVLADEPQLTVHNITDITTLNIQVHAEEDNNIQADDALFDAYEFINHFATSVIEVGESLNPSKLDQTRRQLATDPKICMFALTVSKAEPKNIKEAMADHAWIEAMQEKLHQFDGLVVWKLVDKPIGKTIIGLKWLWKNKKDEENISIRNKARLVAKGYR</sequence>
<dbReference type="GO" id="GO:0003676">
    <property type="term" value="F:nucleic acid binding"/>
    <property type="evidence" value="ECO:0007669"/>
    <property type="project" value="InterPro"/>
</dbReference>
<comment type="caution">
    <text evidence="8">The sequence shown here is derived from an EMBL/GenBank/DDBJ whole genome shotgun (WGS) entry which is preliminary data.</text>
</comment>